<dbReference type="RefSeq" id="WP_065970666.1">
    <property type="nucleotide sequence ID" value="NZ_CP080624.1"/>
</dbReference>
<protein>
    <submittedName>
        <fullName evidence="1">Uncharacterized protein</fullName>
    </submittedName>
</protein>
<accession>A0A1C2G146</accession>
<dbReference type="STRING" id="163359.A9R16_12690"/>
<name>A0A1C2G146_9GAMM</name>
<dbReference type="EMBL" id="PSYR01000002">
    <property type="protein sequence ID" value="RCN56037.1"/>
    <property type="molecule type" value="Genomic_DNA"/>
</dbReference>
<dbReference type="Gene3D" id="1.10.1660.10">
    <property type="match status" value="1"/>
</dbReference>
<dbReference type="Pfam" id="PF13591">
    <property type="entry name" value="MerR_2"/>
    <property type="match status" value="1"/>
</dbReference>
<gene>
    <name evidence="1" type="ORF">C4900_09130</name>
</gene>
<dbReference type="Proteomes" id="UP000253250">
    <property type="component" value="Unassembled WGS sequence"/>
</dbReference>
<comment type="caution">
    <text evidence="1">The sequence shown here is derived from an EMBL/GenBank/DDBJ whole genome shotgun (WGS) entry which is preliminary data.</text>
</comment>
<reference evidence="1 2" key="1">
    <citation type="submission" date="2018-02" db="EMBL/GenBank/DDBJ databases">
        <title>Insights into the biology of acidophilic members of the Acidiferrobacteraceae family derived from comparative genomic analyses.</title>
        <authorList>
            <person name="Issotta F."/>
            <person name="Thyssen C."/>
            <person name="Mena C."/>
            <person name="Moya A."/>
            <person name="Bellenberg S."/>
            <person name="Sproer C."/>
            <person name="Covarrubias P.C."/>
            <person name="Sand W."/>
            <person name="Quatrini R."/>
            <person name="Vera M."/>
        </authorList>
    </citation>
    <scope>NUCLEOTIDE SEQUENCE [LARGE SCALE GENOMIC DNA]</scope>
    <source>
        <strain evidence="2">m-1</strain>
    </source>
</reference>
<dbReference type="AlphaFoldDB" id="A0A1C2G146"/>
<keyword evidence="2" id="KW-1185">Reference proteome</keyword>
<evidence type="ECO:0000313" key="1">
    <source>
        <dbReference type="EMBL" id="RCN56037.1"/>
    </source>
</evidence>
<dbReference type="OrthoDB" id="1533821at1236"/>
<proteinExistence type="predicted"/>
<organism evidence="1 2">
    <name type="scientific">Acidiferrobacter thiooxydans</name>
    <dbReference type="NCBI Taxonomy" id="163359"/>
    <lineage>
        <taxon>Bacteria</taxon>
        <taxon>Pseudomonadati</taxon>
        <taxon>Pseudomonadota</taxon>
        <taxon>Gammaproteobacteria</taxon>
        <taxon>Acidiferrobacterales</taxon>
        <taxon>Acidiferrobacteraceae</taxon>
        <taxon>Acidiferrobacter</taxon>
    </lineage>
</organism>
<evidence type="ECO:0000313" key="2">
    <source>
        <dbReference type="Proteomes" id="UP000253250"/>
    </source>
</evidence>
<sequence>MSDILEGLLLDEYAVVTRAELCGSGRVTPEELDALVALGLLPTRADGYPATSVALVRRAARLKRGLDTDWELVAVIMDLLHEIDALRSEVRRLKAHQR</sequence>